<dbReference type="Proteomes" id="UP001064782">
    <property type="component" value="Unassembled WGS sequence"/>
</dbReference>
<sequence length="247" mass="26286">MRLVGYLRVSTIEQADKGYGLDIQRAAIAKAAKALGATIAKWTADEGKSGALDAEDRPGLKQALLLVRSGQADGIIVRDLDRLARSVSVQEAVLSAVWRDKNTGVFTSVPPQEVLRDDPDDPMRTAMREMAGVFAGLERKLIAKRLRDGRKAHAANGGHVNGPAPFGWRTDPKSDDNPSGALVPVPAEQAALAVMRQLHAQAVPTREIADVLNAQGHATRKGGRWTHGTVARIISRSTAATQPAGTA</sequence>
<keyword evidence="2" id="KW-0238">DNA-binding</keyword>
<keyword evidence="1" id="KW-0229">DNA integration</keyword>
<dbReference type="PROSITE" id="PS51736">
    <property type="entry name" value="RECOMBINASES_3"/>
    <property type="match status" value="1"/>
</dbReference>
<dbReference type="AlphaFoldDB" id="A0A9P3V120"/>
<evidence type="ECO:0000256" key="5">
    <source>
        <dbReference type="PROSITE-ProRule" id="PRU10137"/>
    </source>
</evidence>
<dbReference type="SUPFAM" id="SSF53041">
    <property type="entry name" value="Resolvase-like"/>
    <property type="match status" value="1"/>
</dbReference>
<dbReference type="InterPro" id="IPR038109">
    <property type="entry name" value="DNA_bind_recomb_sf"/>
</dbReference>
<keyword evidence="3" id="KW-0233">DNA recombination</keyword>
<feature type="active site" description="O-(5'-phospho-DNA)-serine intermediate" evidence="4 5">
    <location>
        <position position="10"/>
    </location>
</feature>
<evidence type="ECO:0000256" key="4">
    <source>
        <dbReference type="PIRSR" id="PIRSR606118-50"/>
    </source>
</evidence>
<dbReference type="InterPro" id="IPR036162">
    <property type="entry name" value="Resolvase-like_N_sf"/>
</dbReference>
<evidence type="ECO:0000256" key="3">
    <source>
        <dbReference type="ARBA" id="ARBA00023172"/>
    </source>
</evidence>
<evidence type="ECO:0000259" key="7">
    <source>
        <dbReference type="PROSITE" id="PS51736"/>
    </source>
</evidence>
<evidence type="ECO:0000313" key="8">
    <source>
        <dbReference type="EMBL" id="GLB83498.1"/>
    </source>
</evidence>
<dbReference type="CDD" id="cd00338">
    <property type="entry name" value="Ser_Recombinase"/>
    <property type="match status" value="1"/>
</dbReference>
<proteinExistence type="predicted"/>
<dbReference type="Proteomes" id="UP001165663">
    <property type="component" value="Unassembled WGS sequence"/>
</dbReference>
<dbReference type="SMART" id="SM00857">
    <property type="entry name" value="Resolvase"/>
    <property type="match status" value="1"/>
</dbReference>
<dbReference type="InterPro" id="IPR006118">
    <property type="entry name" value="Recombinase_CS"/>
</dbReference>
<feature type="region of interest" description="Disordered" evidence="6">
    <location>
        <begin position="153"/>
        <end position="181"/>
    </location>
</feature>
<dbReference type="InterPro" id="IPR050639">
    <property type="entry name" value="SSR_resolvase"/>
</dbReference>
<dbReference type="GO" id="GO:0015074">
    <property type="term" value="P:DNA integration"/>
    <property type="evidence" value="ECO:0007669"/>
    <property type="project" value="UniProtKB-KW"/>
</dbReference>
<gene>
    <name evidence="9" type="ORF">Mkiyose1413_55310</name>
    <name evidence="8" type="ORF">SRL2020028_27540</name>
</gene>
<evidence type="ECO:0000256" key="1">
    <source>
        <dbReference type="ARBA" id="ARBA00022908"/>
    </source>
</evidence>
<dbReference type="EMBL" id="BRZI01000094">
    <property type="protein sequence ID" value="GLD33648.1"/>
    <property type="molecule type" value="Genomic_DNA"/>
</dbReference>
<evidence type="ECO:0000313" key="10">
    <source>
        <dbReference type="Proteomes" id="UP001064782"/>
    </source>
</evidence>
<dbReference type="RefSeq" id="WP_264894675.1">
    <property type="nucleotide sequence ID" value="NZ_BRXE01000027.1"/>
</dbReference>
<comment type="caution">
    <text evidence="9">The sequence shown here is derived from an EMBL/GenBank/DDBJ whole genome shotgun (WGS) entry which is preliminary data.</text>
</comment>
<dbReference type="Gene3D" id="3.40.50.1390">
    <property type="entry name" value="Resolvase, N-terminal catalytic domain"/>
    <property type="match status" value="1"/>
</dbReference>
<dbReference type="Pfam" id="PF00239">
    <property type="entry name" value="Resolvase"/>
    <property type="match status" value="1"/>
</dbReference>
<feature type="domain" description="Resolvase/invertase-type recombinase catalytic" evidence="7">
    <location>
        <begin position="2"/>
        <end position="157"/>
    </location>
</feature>
<dbReference type="GO" id="GO:0000150">
    <property type="term" value="F:DNA strand exchange activity"/>
    <property type="evidence" value="ECO:0007669"/>
    <property type="project" value="InterPro"/>
</dbReference>
<dbReference type="Gene3D" id="3.90.1750.20">
    <property type="entry name" value="Putative Large Serine Recombinase, Chain B, Domain 2"/>
    <property type="match status" value="1"/>
</dbReference>
<protein>
    <submittedName>
        <fullName evidence="9">Resolvase</fullName>
    </submittedName>
</protein>
<dbReference type="GO" id="GO:0003677">
    <property type="term" value="F:DNA binding"/>
    <property type="evidence" value="ECO:0007669"/>
    <property type="project" value="UniProtKB-KW"/>
</dbReference>
<evidence type="ECO:0000313" key="9">
    <source>
        <dbReference type="EMBL" id="GLD33648.1"/>
    </source>
</evidence>
<evidence type="ECO:0000256" key="6">
    <source>
        <dbReference type="SAM" id="MobiDB-lite"/>
    </source>
</evidence>
<dbReference type="PANTHER" id="PTHR30461:SF23">
    <property type="entry name" value="DNA RECOMBINASE-RELATED"/>
    <property type="match status" value="1"/>
</dbReference>
<accession>A0A9P3V120</accession>
<name>A0A9P3V120_9MYCO</name>
<reference evidence="9" key="1">
    <citation type="submission" date="2022-08" db="EMBL/GenBank/DDBJ databases">
        <title>Mycobacterium kiyosense sp. nov., scotochromogenic slow-glowing species isolated from respiratory specimens.</title>
        <authorList>
            <person name="Fukano H."/>
            <person name="Kazumi Y."/>
            <person name="Sakagami N."/>
            <person name="Ato M."/>
            <person name="Mitarai S."/>
            <person name="Hoshino Y."/>
        </authorList>
    </citation>
    <scope>NUCLEOTIDE SEQUENCE</scope>
    <source>
        <strain evidence="9">1413</strain>
        <strain evidence="8">SRL2020-028</strain>
    </source>
</reference>
<dbReference type="PANTHER" id="PTHR30461">
    <property type="entry name" value="DNA-INVERTASE FROM LAMBDOID PROPHAGE"/>
    <property type="match status" value="1"/>
</dbReference>
<dbReference type="PROSITE" id="PS00397">
    <property type="entry name" value="RECOMBINASES_1"/>
    <property type="match status" value="1"/>
</dbReference>
<dbReference type="InterPro" id="IPR006119">
    <property type="entry name" value="Resolv_N"/>
</dbReference>
<keyword evidence="10" id="KW-1185">Reference proteome</keyword>
<dbReference type="EMBL" id="BRXE01000027">
    <property type="protein sequence ID" value="GLB83498.1"/>
    <property type="molecule type" value="Genomic_DNA"/>
</dbReference>
<organism evidence="9 10">
    <name type="scientific">Mycobacterium kiyosense</name>
    <dbReference type="NCBI Taxonomy" id="2871094"/>
    <lineage>
        <taxon>Bacteria</taxon>
        <taxon>Bacillati</taxon>
        <taxon>Actinomycetota</taxon>
        <taxon>Actinomycetes</taxon>
        <taxon>Mycobacteriales</taxon>
        <taxon>Mycobacteriaceae</taxon>
        <taxon>Mycobacterium</taxon>
    </lineage>
</organism>
<evidence type="ECO:0000256" key="2">
    <source>
        <dbReference type="ARBA" id="ARBA00023125"/>
    </source>
</evidence>